<dbReference type="AlphaFoldDB" id="A0ABD3BTI9"/>
<organism evidence="2 3">
    <name type="scientific">Castilleja foliolosa</name>
    <dbReference type="NCBI Taxonomy" id="1961234"/>
    <lineage>
        <taxon>Eukaryota</taxon>
        <taxon>Viridiplantae</taxon>
        <taxon>Streptophyta</taxon>
        <taxon>Embryophyta</taxon>
        <taxon>Tracheophyta</taxon>
        <taxon>Spermatophyta</taxon>
        <taxon>Magnoliopsida</taxon>
        <taxon>eudicotyledons</taxon>
        <taxon>Gunneridae</taxon>
        <taxon>Pentapetalae</taxon>
        <taxon>asterids</taxon>
        <taxon>lamiids</taxon>
        <taxon>Lamiales</taxon>
        <taxon>Orobanchaceae</taxon>
        <taxon>Pedicularideae</taxon>
        <taxon>Castillejinae</taxon>
        <taxon>Castilleja</taxon>
    </lineage>
</organism>
<evidence type="ECO:0000313" key="2">
    <source>
        <dbReference type="EMBL" id="KAL3620027.1"/>
    </source>
</evidence>
<comment type="caution">
    <text evidence="2">The sequence shown here is derived from an EMBL/GenBank/DDBJ whole genome shotgun (WGS) entry which is preliminary data.</text>
</comment>
<dbReference type="Proteomes" id="UP001632038">
    <property type="component" value="Unassembled WGS sequence"/>
</dbReference>
<protein>
    <recommendedName>
        <fullName evidence="4">Deformed</fullName>
    </recommendedName>
</protein>
<keyword evidence="3" id="KW-1185">Reference proteome</keyword>
<evidence type="ECO:0008006" key="4">
    <source>
        <dbReference type="Google" id="ProtNLM"/>
    </source>
</evidence>
<evidence type="ECO:0000256" key="1">
    <source>
        <dbReference type="SAM" id="Coils"/>
    </source>
</evidence>
<keyword evidence="1" id="KW-0175">Coiled coil</keyword>
<evidence type="ECO:0000313" key="3">
    <source>
        <dbReference type="Proteomes" id="UP001632038"/>
    </source>
</evidence>
<sequence length="170" mass="20055">MEEFSSYIQNHQYPHYYHHSHYPLHYNPNANYYEPYNFYESYEPEVYYDYYEPPSEQDITFSIQELNEQLKSMENQVNERFDKLERALGQIAEGVKELQQSQEMSENVWTSPVALEVEPLVPLEPVHFNITEETHDDVMGRESKADALDGGGVDNNEVDSCERKVFAEKI</sequence>
<dbReference type="EMBL" id="JAVIJP010000066">
    <property type="protein sequence ID" value="KAL3620027.1"/>
    <property type="molecule type" value="Genomic_DNA"/>
</dbReference>
<accession>A0ABD3BTI9</accession>
<feature type="coiled-coil region" evidence="1">
    <location>
        <begin position="56"/>
        <end position="87"/>
    </location>
</feature>
<gene>
    <name evidence="2" type="ORF">CASFOL_034939</name>
</gene>
<name>A0ABD3BTI9_9LAMI</name>
<proteinExistence type="predicted"/>
<reference evidence="3" key="1">
    <citation type="journal article" date="2024" name="IScience">
        <title>Strigolactones Initiate the Formation of Haustorium-like Structures in Castilleja.</title>
        <authorList>
            <person name="Buerger M."/>
            <person name="Peterson D."/>
            <person name="Chory J."/>
        </authorList>
    </citation>
    <scope>NUCLEOTIDE SEQUENCE [LARGE SCALE GENOMIC DNA]</scope>
</reference>